<gene>
    <name evidence="2" type="ORF">FHU38_001849</name>
</gene>
<comment type="caution">
    <text evidence="2">The sequence shown here is derived from an EMBL/GenBank/DDBJ whole genome shotgun (WGS) entry which is preliminary data.</text>
</comment>
<organism evidence="2 3">
    <name type="scientific">Saccharomonospora amisosensis</name>
    <dbReference type="NCBI Taxonomy" id="1128677"/>
    <lineage>
        <taxon>Bacteria</taxon>
        <taxon>Bacillati</taxon>
        <taxon>Actinomycetota</taxon>
        <taxon>Actinomycetes</taxon>
        <taxon>Pseudonocardiales</taxon>
        <taxon>Pseudonocardiaceae</taxon>
        <taxon>Saccharomonospora</taxon>
    </lineage>
</organism>
<dbReference type="RefSeq" id="WP_167168928.1">
    <property type="nucleotide sequence ID" value="NZ_JAAOYM010000001.1"/>
</dbReference>
<dbReference type="InterPro" id="IPR029068">
    <property type="entry name" value="Glyas_Bleomycin-R_OHBP_Dase"/>
</dbReference>
<accession>A0A7X5UNZ7</accession>
<sequence>MALGVQVTFDAADPRRLAEFWAIALDYELQPPPQGYGSWADFADAVGLPRQSWDSKVAIVDPAQAGPLLLFQRVPERSTARNRVHLDILASAPHEHTERGWQQVLARADVLVAAGARLLRELDEPGARCLVMSDPEGNEFRVC</sequence>
<evidence type="ECO:0000313" key="2">
    <source>
        <dbReference type="EMBL" id="NIJ11505.1"/>
    </source>
</evidence>
<evidence type="ECO:0000259" key="1">
    <source>
        <dbReference type="Pfam" id="PF18029"/>
    </source>
</evidence>
<proteinExistence type="predicted"/>
<reference evidence="2 3" key="1">
    <citation type="submission" date="2020-03" db="EMBL/GenBank/DDBJ databases">
        <title>Sequencing the genomes of 1000 actinobacteria strains.</title>
        <authorList>
            <person name="Klenk H.-P."/>
        </authorList>
    </citation>
    <scope>NUCLEOTIDE SEQUENCE [LARGE SCALE GENOMIC DNA]</scope>
    <source>
        <strain evidence="2 3">DSM 45685</strain>
    </source>
</reference>
<evidence type="ECO:0000313" key="3">
    <source>
        <dbReference type="Proteomes" id="UP000545493"/>
    </source>
</evidence>
<name>A0A7X5UNZ7_9PSEU</name>
<dbReference type="SUPFAM" id="SSF54593">
    <property type="entry name" value="Glyoxalase/Bleomycin resistance protein/Dihydroxybiphenyl dioxygenase"/>
    <property type="match status" value="1"/>
</dbReference>
<dbReference type="Gene3D" id="3.10.180.10">
    <property type="entry name" value="2,3-Dihydroxybiphenyl 1,2-Dioxygenase, domain 1"/>
    <property type="match status" value="1"/>
</dbReference>
<feature type="domain" description="Glyoxalase-like" evidence="1">
    <location>
        <begin position="6"/>
        <end position="143"/>
    </location>
</feature>
<dbReference type="EMBL" id="JAAOYM010000001">
    <property type="protein sequence ID" value="NIJ11505.1"/>
    <property type="molecule type" value="Genomic_DNA"/>
</dbReference>
<dbReference type="PANTHER" id="PTHR35908:SF1">
    <property type="entry name" value="CONSERVED PROTEIN"/>
    <property type="match status" value="1"/>
</dbReference>
<dbReference type="InterPro" id="IPR041581">
    <property type="entry name" value="Glyoxalase_6"/>
</dbReference>
<protein>
    <recommendedName>
        <fullName evidence="1">Glyoxalase-like domain-containing protein</fullName>
    </recommendedName>
</protein>
<dbReference type="Proteomes" id="UP000545493">
    <property type="component" value="Unassembled WGS sequence"/>
</dbReference>
<dbReference type="AlphaFoldDB" id="A0A7X5UNZ7"/>
<dbReference type="PANTHER" id="PTHR35908">
    <property type="entry name" value="HYPOTHETICAL FUSION PROTEIN"/>
    <property type="match status" value="1"/>
</dbReference>
<dbReference type="Pfam" id="PF18029">
    <property type="entry name" value="Glyoxalase_6"/>
    <property type="match status" value="1"/>
</dbReference>
<keyword evidence="3" id="KW-1185">Reference proteome</keyword>